<proteinExistence type="predicted"/>
<accession>A0A392W723</accession>
<organism evidence="2 3">
    <name type="scientific">Trifolium medium</name>
    <dbReference type="NCBI Taxonomy" id="97028"/>
    <lineage>
        <taxon>Eukaryota</taxon>
        <taxon>Viridiplantae</taxon>
        <taxon>Streptophyta</taxon>
        <taxon>Embryophyta</taxon>
        <taxon>Tracheophyta</taxon>
        <taxon>Spermatophyta</taxon>
        <taxon>Magnoliopsida</taxon>
        <taxon>eudicotyledons</taxon>
        <taxon>Gunneridae</taxon>
        <taxon>Pentapetalae</taxon>
        <taxon>rosids</taxon>
        <taxon>fabids</taxon>
        <taxon>Fabales</taxon>
        <taxon>Fabaceae</taxon>
        <taxon>Papilionoideae</taxon>
        <taxon>50 kb inversion clade</taxon>
        <taxon>NPAAA clade</taxon>
        <taxon>Hologalegina</taxon>
        <taxon>IRL clade</taxon>
        <taxon>Trifolieae</taxon>
        <taxon>Trifolium</taxon>
    </lineage>
</organism>
<keyword evidence="3" id="KW-1185">Reference proteome</keyword>
<evidence type="ECO:0000313" key="3">
    <source>
        <dbReference type="Proteomes" id="UP000265520"/>
    </source>
</evidence>
<name>A0A392W723_9FABA</name>
<protein>
    <submittedName>
        <fullName evidence="2">Uncharacterized protein</fullName>
    </submittedName>
</protein>
<dbReference type="AlphaFoldDB" id="A0A392W723"/>
<sequence length="47" mass="4664">VSTNITTTPPTAISSSTTTTAPPPISKTVDVGSDILPESCGCLGDTE</sequence>
<comment type="caution">
    <text evidence="2">The sequence shown here is derived from an EMBL/GenBank/DDBJ whole genome shotgun (WGS) entry which is preliminary data.</text>
</comment>
<feature type="non-terminal residue" evidence="2">
    <location>
        <position position="1"/>
    </location>
</feature>
<feature type="region of interest" description="Disordered" evidence="1">
    <location>
        <begin position="1"/>
        <end position="32"/>
    </location>
</feature>
<evidence type="ECO:0000313" key="2">
    <source>
        <dbReference type="EMBL" id="MCI96468.1"/>
    </source>
</evidence>
<reference evidence="2 3" key="1">
    <citation type="journal article" date="2018" name="Front. Plant Sci.">
        <title>Red Clover (Trifolium pratense) and Zigzag Clover (T. medium) - A Picture of Genomic Similarities and Differences.</title>
        <authorList>
            <person name="Dluhosova J."/>
            <person name="Istvanek J."/>
            <person name="Nedelnik J."/>
            <person name="Repkova J."/>
        </authorList>
    </citation>
    <scope>NUCLEOTIDE SEQUENCE [LARGE SCALE GENOMIC DNA]</scope>
    <source>
        <strain evidence="3">cv. 10/8</strain>
        <tissue evidence="2">Leaf</tissue>
    </source>
</reference>
<dbReference type="Proteomes" id="UP000265520">
    <property type="component" value="Unassembled WGS sequence"/>
</dbReference>
<dbReference type="EMBL" id="LXQA011415485">
    <property type="protein sequence ID" value="MCI96468.1"/>
    <property type="molecule type" value="Genomic_DNA"/>
</dbReference>
<evidence type="ECO:0000256" key="1">
    <source>
        <dbReference type="SAM" id="MobiDB-lite"/>
    </source>
</evidence>
<feature type="compositionally biased region" description="Low complexity" evidence="1">
    <location>
        <begin position="1"/>
        <end position="20"/>
    </location>
</feature>